<dbReference type="SMART" id="SM00905">
    <property type="entry name" value="FolB"/>
    <property type="match status" value="1"/>
</dbReference>
<evidence type="ECO:0000256" key="1">
    <source>
        <dbReference type="ARBA" id="ARBA00001353"/>
    </source>
</evidence>
<organism evidence="8 9">
    <name type="scientific">Temperatibacter marinus</name>
    <dbReference type="NCBI Taxonomy" id="1456591"/>
    <lineage>
        <taxon>Bacteria</taxon>
        <taxon>Pseudomonadati</taxon>
        <taxon>Pseudomonadota</taxon>
        <taxon>Alphaproteobacteria</taxon>
        <taxon>Kordiimonadales</taxon>
        <taxon>Temperatibacteraceae</taxon>
        <taxon>Temperatibacter</taxon>
    </lineage>
</organism>
<dbReference type="Pfam" id="PF02152">
    <property type="entry name" value="FolB"/>
    <property type="match status" value="1"/>
</dbReference>
<comment type="catalytic activity">
    <reaction evidence="1 6">
        <text>7,8-dihydroneopterin = 6-hydroxymethyl-7,8-dihydropterin + glycolaldehyde</text>
        <dbReference type="Rhea" id="RHEA:10540"/>
        <dbReference type="ChEBI" id="CHEBI:17001"/>
        <dbReference type="ChEBI" id="CHEBI:17071"/>
        <dbReference type="ChEBI" id="CHEBI:44841"/>
        <dbReference type="EC" id="4.1.2.25"/>
    </reaction>
</comment>
<keyword evidence="4 6" id="KW-0289">Folate biosynthesis</keyword>
<comment type="pathway">
    <text evidence="2 6">Cofactor biosynthesis; tetrahydrofolate biosynthesis; 2-amino-4-hydroxy-6-hydroxymethyl-7,8-dihydropteridine diphosphate from 7,8-dihydroneopterin triphosphate: step 3/4.</text>
</comment>
<proteinExistence type="inferred from homology"/>
<evidence type="ECO:0000256" key="5">
    <source>
        <dbReference type="ARBA" id="ARBA00023239"/>
    </source>
</evidence>
<dbReference type="PANTHER" id="PTHR42844:SF1">
    <property type="entry name" value="DIHYDRONEOPTERIN ALDOLASE 1-RELATED"/>
    <property type="match status" value="1"/>
</dbReference>
<dbReference type="PANTHER" id="PTHR42844">
    <property type="entry name" value="DIHYDRONEOPTERIN ALDOLASE 1-RELATED"/>
    <property type="match status" value="1"/>
</dbReference>
<evidence type="ECO:0000313" key="8">
    <source>
        <dbReference type="EMBL" id="WND01631.1"/>
    </source>
</evidence>
<evidence type="ECO:0000256" key="2">
    <source>
        <dbReference type="ARBA" id="ARBA00005013"/>
    </source>
</evidence>
<dbReference type="Proteomes" id="UP001268683">
    <property type="component" value="Chromosome"/>
</dbReference>
<dbReference type="GO" id="GO:0005737">
    <property type="term" value="C:cytoplasm"/>
    <property type="evidence" value="ECO:0007669"/>
    <property type="project" value="TreeGrafter"/>
</dbReference>
<dbReference type="InterPro" id="IPR006156">
    <property type="entry name" value="Dihydroneopterin_aldolase"/>
</dbReference>
<dbReference type="GO" id="GO:0004150">
    <property type="term" value="F:dihydroneopterin aldolase activity"/>
    <property type="evidence" value="ECO:0007669"/>
    <property type="project" value="UniProtKB-UniRule"/>
</dbReference>
<dbReference type="AlphaFoldDB" id="A0AA52EGG9"/>
<evidence type="ECO:0000256" key="6">
    <source>
        <dbReference type="RuleBase" id="RU362079"/>
    </source>
</evidence>
<comment type="function">
    <text evidence="6">Catalyzes the conversion of 7,8-dihydroneopterin to 6-hydroxymethyl-7,8-dihydropterin.</text>
</comment>
<name>A0AA52EGG9_9PROT</name>
<dbReference type="GO" id="GO:0046654">
    <property type="term" value="P:tetrahydrofolate biosynthetic process"/>
    <property type="evidence" value="ECO:0007669"/>
    <property type="project" value="UniProtKB-UniRule"/>
</dbReference>
<reference evidence="8" key="1">
    <citation type="submission" date="2023-04" db="EMBL/GenBank/DDBJ databases">
        <title>Complete genome sequence of Temperatibacter marinus.</title>
        <authorList>
            <person name="Rong J.-C."/>
            <person name="Yi M.-L."/>
            <person name="Zhao Q."/>
        </authorList>
    </citation>
    <scope>NUCLEOTIDE SEQUENCE</scope>
    <source>
        <strain evidence="8">NBRC 110045</strain>
    </source>
</reference>
<dbReference type="Gene3D" id="3.30.1130.10">
    <property type="match status" value="1"/>
</dbReference>
<keyword evidence="9" id="KW-1185">Reference proteome</keyword>
<evidence type="ECO:0000256" key="4">
    <source>
        <dbReference type="ARBA" id="ARBA00022909"/>
    </source>
</evidence>
<dbReference type="GO" id="GO:0046656">
    <property type="term" value="P:folic acid biosynthetic process"/>
    <property type="evidence" value="ECO:0007669"/>
    <property type="project" value="UniProtKB-UniRule"/>
</dbReference>
<dbReference type="NCBIfam" id="TIGR00526">
    <property type="entry name" value="folB_dom"/>
    <property type="match status" value="1"/>
</dbReference>
<dbReference type="KEGG" id="tmk:QGN29_08670"/>
<sequence length="139" mass="15894">MANDIHKPSLSSKSMADATYSIRHVFVRDYETIARIGVWDHEKERTQKVRINVDLSVSENETYHEDQLDNVLCYFEIVKGIEAIIASGHINLVETLAENIAEFCLKDLRVRTARVRVEKLEAIEKAVSVGVEVERHQNS</sequence>
<gene>
    <name evidence="8" type="primary">folB</name>
    <name evidence="8" type="ORF">QGN29_08670</name>
</gene>
<dbReference type="RefSeq" id="WP_310797459.1">
    <property type="nucleotide sequence ID" value="NZ_CP123872.1"/>
</dbReference>
<comment type="similarity">
    <text evidence="3 6">Belongs to the DHNA family.</text>
</comment>
<evidence type="ECO:0000313" key="9">
    <source>
        <dbReference type="Proteomes" id="UP001268683"/>
    </source>
</evidence>
<dbReference type="EMBL" id="CP123872">
    <property type="protein sequence ID" value="WND01631.1"/>
    <property type="molecule type" value="Genomic_DNA"/>
</dbReference>
<dbReference type="EC" id="4.1.2.25" evidence="6"/>
<dbReference type="InterPro" id="IPR043133">
    <property type="entry name" value="GTP-CH-I_C/QueF"/>
</dbReference>
<keyword evidence="5 6" id="KW-0456">Lyase</keyword>
<evidence type="ECO:0000256" key="3">
    <source>
        <dbReference type="ARBA" id="ARBA00005708"/>
    </source>
</evidence>
<evidence type="ECO:0000259" key="7">
    <source>
        <dbReference type="SMART" id="SM00905"/>
    </source>
</evidence>
<feature type="domain" description="Dihydroneopterin aldolase/epimerase" evidence="7">
    <location>
        <begin position="25"/>
        <end position="135"/>
    </location>
</feature>
<protein>
    <recommendedName>
        <fullName evidence="6">7,8-dihydroneopterin aldolase</fullName>
        <ecNumber evidence="6">4.1.2.25</ecNumber>
    </recommendedName>
</protein>
<accession>A0AA52EGG9</accession>
<dbReference type="InterPro" id="IPR006157">
    <property type="entry name" value="FolB_dom"/>
</dbReference>
<dbReference type="SUPFAM" id="SSF55620">
    <property type="entry name" value="Tetrahydrobiopterin biosynthesis enzymes-like"/>
    <property type="match status" value="1"/>
</dbReference>
<dbReference type="NCBIfam" id="TIGR00525">
    <property type="entry name" value="folB"/>
    <property type="match status" value="1"/>
</dbReference>